<reference evidence="1" key="1">
    <citation type="submission" date="2021-01" db="EMBL/GenBank/DDBJ databases">
        <title>Whole genome shotgun sequence of Cellulomonas chitinilytica NBRC 110799.</title>
        <authorList>
            <person name="Komaki H."/>
            <person name="Tamura T."/>
        </authorList>
    </citation>
    <scope>NUCLEOTIDE SEQUENCE</scope>
    <source>
        <strain evidence="1">NBRC 110799</strain>
    </source>
</reference>
<organism evidence="1 2">
    <name type="scientific">Cellulomonas chitinilytica</name>
    <dbReference type="NCBI Taxonomy" id="398759"/>
    <lineage>
        <taxon>Bacteria</taxon>
        <taxon>Bacillati</taxon>
        <taxon>Actinomycetota</taxon>
        <taxon>Actinomycetes</taxon>
        <taxon>Micrococcales</taxon>
        <taxon>Cellulomonadaceae</taxon>
        <taxon>Cellulomonas</taxon>
    </lineage>
</organism>
<comment type="caution">
    <text evidence="1">The sequence shown here is derived from an EMBL/GenBank/DDBJ whole genome shotgun (WGS) entry which is preliminary data.</text>
</comment>
<proteinExistence type="predicted"/>
<dbReference type="AlphaFoldDB" id="A0A919P6K6"/>
<gene>
    <name evidence="1" type="ORF">Cch01nite_39290</name>
</gene>
<evidence type="ECO:0000313" key="2">
    <source>
        <dbReference type="Proteomes" id="UP000632740"/>
    </source>
</evidence>
<name>A0A919P6K6_9CELL</name>
<sequence>MARLGRLFVRRRPADHPGPGRCPGCDHRWDEHAGSGNDDDGVCGECAYEVEHGQYTSDAAPCRRVWIRAARDS</sequence>
<accession>A0A919P6K6</accession>
<dbReference type="Proteomes" id="UP000632740">
    <property type="component" value="Unassembled WGS sequence"/>
</dbReference>
<evidence type="ECO:0000313" key="1">
    <source>
        <dbReference type="EMBL" id="GIG23205.1"/>
    </source>
</evidence>
<dbReference type="EMBL" id="BONK01000017">
    <property type="protein sequence ID" value="GIG23205.1"/>
    <property type="molecule type" value="Genomic_DNA"/>
</dbReference>
<protein>
    <submittedName>
        <fullName evidence="1">Uncharacterized protein</fullName>
    </submittedName>
</protein>
<keyword evidence="2" id="KW-1185">Reference proteome</keyword>